<proteinExistence type="predicted"/>
<protein>
    <submittedName>
        <fullName evidence="3">10603_t:CDS:1</fullName>
    </submittedName>
</protein>
<comment type="caution">
    <text evidence="3">The sequence shown here is derived from an EMBL/GenBank/DDBJ whole genome shotgun (WGS) entry which is preliminary data.</text>
</comment>
<gene>
    <name evidence="3" type="ORF">FMOSSE_LOCUS10990</name>
</gene>
<dbReference type="Gene3D" id="1.10.30.10">
    <property type="entry name" value="High mobility group box domain"/>
    <property type="match status" value="1"/>
</dbReference>
<dbReference type="EMBL" id="CAJVPP010003960">
    <property type="protein sequence ID" value="CAG8641062.1"/>
    <property type="molecule type" value="Genomic_DNA"/>
</dbReference>
<evidence type="ECO:0000313" key="4">
    <source>
        <dbReference type="Proteomes" id="UP000789375"/>
    </source>
</evidence>
<accession>A0A9N9DIE3</accession>
<evidence type="ECO:0000256" key="1">
    <source>
        <dbReference type="SAM" id="MobiDB-lite"/>
    </source>
</evidence>
<organism evidence="3 4">
    <name type="scientific">Funneliformis mosseae</name>
    <name type="common">Endomycorrhizal fungus</name>
    <name type="synonym">Glomus mosseae</name>
    <dbReference type="NCBI Taxonomy" id="27381"/>
    <lineage>
        <taxon>Eukaryota</taxon>
        <taxon>Fungi</taxon>
        <taxon>Fungi incertae sedis</taxon>
        <taxon>Mucoromycota</taxon>
        <taxon>Glomeromycotina</taxon>
        <taxon>Glomeromycetes</taxon>
        <taxon>Glomerales</taxon>
        <taxon>Glomeraceae</taxon>
        <taxon>Funneliformis</taxon>
    </lineage>
</organism>
<feature type="domain" description="HMG box" evidence="2">
    <location>
        <begin position="56"/>
        <end position="115"/>
    </location>
</feature>
<dbReference type="Proteomes" id="UP000789375">
    <property type="component" value="Unassembled WGS sequence"/>
</dbReference>
<keyword evidence="4" id="KW-1185">Reference proteome</keyword>
<dbReference type="SUPFAM" id="SSF47095">
    <property type="entry name" value="HMG-box"/>
    <property type="match status" value="1"/>
</dbReference>
<evidence type="ECO:0000313" key="3">
    <source>
        <dbReference type="EMBL" id="CAG8641062.1"/>
    </source>
</evidence>
<dbReference type="InterPro" id="IPR009071">
    <property type="entry name" value="HMG_box_dom"/>
</dbReference>
<reference evidence="3" key="1">
    <citation type="submission" date="2021-06" db="EMBL/GenBank/DDBJ databases">
        <authorList>
            <person name="Kallberg Y."/>
            <person name="Tangrot J."/>
            <person name="Rosling A."/>
        </authorList>
    </citation>
    <scope>NUCLEOTIDE SEQUENCE</scope>
    <source>
        <strain evidence="3">87-6 pot B 2015</strain>
    </source>
</reference>
<sequence>MSNADYNQLLLSTEHLENMSQIIENSYRPNFPPDIRIEEYVTRFDKTKKISEFRGNAFIVYRKYLCRYLVRSGKKLDQKLISPLAGYLWKTESKEVKQRYKDYSEQIKKLYKEQMFGVIKINKRQYPPDDDDDQPQNHKRRITTIEGQT</sequence>
<dbReference type="Pfam" id="PF00505">
    <property type="entry name" value="HMG_box"/>
    <property type="match status" value="1"/>
</dbReference>
<dbReference type="InterPro" id="IPR036910">
    <property type="entry name" value="HMG_box_dom_sf"/>
</dbReference>
<name>A0A9N9DIE3_FUNMO</name>
<feature type="region of interest" description="Disordered" evidence="1">
    <location>
        <begin position="124"/>
        <end position="149"/>
    </location>
</feature>
<dbReference type="AlphaFoldDB" id="A0A9N9DIE3"/>
<evidence type="ECO:0000259" key="2">
    <source>
        <dbReference type="Pfam" id="PF00505"/>
    </source>
</evidence>